<evidence type="ECO:0000313" key="2">
    <source>
        <dbReference type="EMBL" id="MFD2262550.1"/>
    </source>
</evidence>
<evidence type="ECO:0000313" key="3">
    <source>
        <dbReference type="Proteomes" id="UP001597295"/>
    </source>
</evidence>
<proteinExistence type="predicted"/>
<feature type="chain" id="PRO_5045851586" evidence="1">
    <location>
        <begin position="21"/>
        <end position="170"/>
    </location>
</feature>
<accession>A0ABW5DP66</accession>
<feature type="signal peptide" evidence="1">
    <location>
        <begin position="1"/>
        <end position="20"/>
    </location>
</feature>
<sequence length="170" mass="18510">MRIAATLMSLFFVFGGVAAAAERQAVTDADVERVLPSLPKAPIGNRAGISQLKGDFTCDGVSDRIVGYLDSPDEEYSGYWVSFISKSGGKLAVKTIGLGAGHNQIGICGNQENKITLHREDHRKFDVSDWFGDLPVCKVAVRVQDDACDSPRIFWIRSGEHRGELVVGRN</sequence>
<name>A0ABW5DP66_9PROT</name>
<dbReference type="EMBL" id="JBHUIP010000004">
    <property type="protein sequence ID" value="MFD2262550.1"/>
    <property type="molecule type" value="Genomic_DNA"/>
</dbReference>
<keyword evidence="1" id="KW-0732">Signal</keyword>
<protein>
    <submittedName>
        <fullName evidence="2">Uncharacterized protein</fullName>
    </submittedName>
</protein>
<reference evidence="3" key="1">
    <citation type="journal article" date="2019" name="Int. J. Syst. Evol. Microbiol.">
        <title>The Global Catalogue of Microorganisms (GCM) 10K type strain sequencing project: providing services to taxonomists for standard genome sequencing and annotation.</title>
        <authorList>
            <consortium name="The Broad Institute Genomics Platform"/>
            <consortium name="The Broad Institute Genome Sequencing Center for Infectious Disease"/>
            <person name="Wu L."/>
            <person name="Ma J."/>
        </authorList>
    </citation>
    <scope>NUCLEOTIDE SEQUENCE [LARGE SCALE GENOMIC DNA]</scope>
    <source>
        <strain evidence="3">CGMCC 1.19062</strain>
    </source>
</reference>
<comment type="caution">
    <text evidence="2">The sequence shown here is derived from an EMBL/GenBank/DDBJ whole genome shotgun (WGS) entry which is preliminary data.</text>
</comment>
<dbReference type="Proteomes" id="UP001597295">
    <property type="component" value="Unassembled WGS sequence"/>
</dbReference>
<evidence type="ECO:0000256" key="1">
    <source>
        <dbReference type="SAM" id="SignalP"/>
    </source>
</evidence>
<keyword evidence="3" id="KW-1185">Reference proteome</keyword>
<gene>
    <name evidence="2" type="ORF">ACFSM5_06595</name>
</gene>
<organism evidence="2 3">
    <name type="scientific">Lacibacterium aquatile</name>
    <dbReference type="NCBI Taxonomy" id="1168082"/>
    <lineage>
        <taxon>Bacteria</taxon>
        <taxon>Pseudomonadati</taxon>
        <taxon>Pseudomonadota</taxon>
        <taxon>Alphaproteobacteria</taxon>
        <taxon>Rhodospirillales</taxon>
        <taxon>Rhodospirillaceae</taxon>
    </lineage>
</organism>
<dbReference type="RefSeq" id="WP_379875509.1">
    <property type="nucleotide sequence ID" value="NZ_JBHUIP010000004.1"/>
</dbReference>